<sequence length="337" mass="37700">MRTSDWFWGGTEADPGSPTPLGAVEVPIRREFPRSPEVPEGCMVIDDLNEDDFLYPVMIHRETYVTRTVDEAYGGGAVDLPMWIFSPRTDDMPVRRRVSAWPVVVFVRGSGFGPQTVLDYLNYYVRIAERGYVVAALQYRSSDIAPFPAQMQDCKTAIRYVRKHAERLRVDADRVALWGDSSGGTTVLQAGFTADSGPDTDDYREYSAAVSCIIDWYGVTDMTAMNYYPTIMDNNSPDGAIGRELGGVRSLEHPDLAAAASPITMLSVQSDVPPTLIMHGGRDSDVPFNQSCRLYRRMKELGKEVSFIKLNDGTHGYYGFRTNRAMDIVDMYLQSHL</sequence>
<dbReference type="Proteomes" id="UP000029033">
    <property type="component" value="Unassembled WGS sequence"/>
</dbReference>
<feature type="region of interest" description="Disordered" evidence="2">
    <location>
        <begin position="1"/>
        <end position="21"/>
    </location>
</feature>
<proteinExistence type="predicted"/>
<dbReference type="EMBL" id="JGZO01000034">
    <property type="protein sequence ID" value="KFI90136.1"/>
    <property type="molecule type" value="Genomic_DNA"/>
</dbReference>
<protein>
    <submittedName>
        <fullName evidence="4">Alpha/beta hydrolase</fullName>
    </submittedName>
</protein>
<comment type="caution">
    <text evidence="4">The sequence shown here is derived from an EMBL/GenBank/DDBJ whole genome shotgun (WGS) entry which is preliminary data.</text>
</comment>
<evidence type="ECO:0000313" key="5">
    <source>
        <dbReference type="Proteomes" id="UP000029033"/>
    </source>
</evidence>
<evidence type="ECO:0000256" key="1">
    <source>
        <dbReference type="ARBA" id="ARBA00022801"/>
    </source>
</evidence>
<keyword evidence="1 4" id="KW-0378">Hydrolase</keyword>
<dbReference type="RefSeq" id="WP_046726044.1">
    <property type="nucleotide sequence ID" value="NZ_JAGZSX010000056.1"/>
</dbReference>
<evidence type="ECO:0000259" key="3">
    <source>
        <dbReference type="Pfam" id="PF20434"/>
    </source>
</evidence>
<organism evidence="4 5">
    <name type="scientific">Bifidobacterium scardovii</name>
    <dbReference type="NCBI Taxonomy" id="158787"/>
    <lineage>
        <taxon>Bacteria</taxon>
        <taxon>Bacillati</taxon>
        <taxon>Actinomycetota</taxon>
        <taxon>Actinomycetes</taxon>
        <taxon>Bifidobacteriales</taxon>
        <taxon>Bifidobacteriaceae</taxon>
        <taxon>Bifidobacterium</taxon>
    </lineage>
</organism>
<dbReference type="InterPro" id="IPR029058">
    <property type="entry name" value="AB_hydrolase_fold"/>
</dbReference>
<name>A0A087D3N6_9BIFI</name>
<dbReference type="STRING" id="158787.BSCA_0475"/>
<dbReference type="Pfam" id="PF20434">
    <property type="entry name" value="BD-FAE"/>
    <property type="match status" value="1"/>
</dbReference>
<feature type="domain" description="BD-FAE-like" evidence="3">
    <location>
        <begin position="99"/>
        <end position="297"/>
    </location>
</feature>
<dbReference type="SUPFAM" id="SSF53474">
    <property type="entry name" value="alpha/beta-Hydrolases"/>
    <property type="match status" value="1"/>
</dbReference>
<dbReference type="InterPro" id="IPR050300">
    <property type="entry name" value="GDXG_lipolytic_enzyme"/>
</dbReference>
<dbReference type="PANTHER" id="PTHR48081">
    <property type="entry name" value="AB HYDROLASE SUPERFAMILY PROTEIN C4A8.06C"/>
    <property type="match status" value="1"/>
</dbReference>
<dbReference type="Gene3D" id="3.40.50.1820">
    <property type="entry name" value="alpha/beta hydrolase"/>
    <property type="match status" value="1"/>
</dbReference>
<evidence type="ECO:0000313" key="4">
    <source>
        <dbReference type="EMBL" id="KFI90136.1"/>
    </source>
</evidence>
<reference evidence="4 5" key="1">
    <citation type="submission" date="2014-03" db="EMBL/GenBank/DDBJ databases">
        <title>Genomics of Bifidobacteria.</title>
        <authorList>
            <person name="Ventura M."/>
            <person name="Milani C."/>
            <person name="Lugli G.A."/>
        </authorList>
    </citation>
    <scope>NUCLEOTIDE SEQUENCE [LARGE SCALE GENOMIC DNA]</scope>
    <source>
        <strain evidence="4 5">LMG 21589</strain>
    </source>
</reference>
<gene>
    <name evidence="4" type="ORF">BSCA_0475</name>
</gene>
<dbReference type="AlphaFoldDB" id="A0A087D3N6"/>
<dbReference type="eggNOG" id="COG0657">
    <property type="taxonomic scope" value="Bacteria"/>
</dbReference>
<keyword evidence="5" id="KW-1185">Reference proteome</keyword>
<dbReference type="GO" id="GO:0016787">
    <property type="term" value="F:hydrolase activity"/>
    <property type="evidence" value="ECO:0007669"/>
    <property type="project" value="UniProtKB-KW"/>
</dbReference>
<evidence type="ECO:0000256" key="2">
    <source>
        <dbReference type="SAM" id="MobiDB-lite"/>
    </source>
</evidence>
<accession>A0A087D3N6</accession>
<dbReference type="InterPro" id="IPR049492">
    <property type="entry name" value="BD-FAE-like_dom"/>
</dbReference>
<dbReference type="PANTHER" id="PTHR48081:SF13">
    <property type="entry name" value="ALPHA_BETA HYDROLASE"/>
    <property type="match status" value="1"/>
</dbReference>